<dbReference type="EMBL" id="BAABBM010000001">
    <property type="protein sequence ID" value="GAA3905279.1"/>
    <property type="molecule type" value="Genomic_DNA"/>
</dbReference>
<keyword evidence="8 14" id="KW-0067">ATP-binding</keyword>
<evidence type="ECO:0000313" key="19">
    <source>
        <dbReference type="Proteomes" id="UP001500827"/>
    </source>
</evidence>
<dbReference type="Pfam" id="PF01225">
    <property type="entry name" value="Mur_ligase"/>
    <property type="match status" value="1"/>
</dbReference>
<keyword evidence="10 14" id="KW-0573">Peptidoglycan synthesis</keyword>
<evidence type="ECO:0000256" key="1">
    <source>
        <dbReference type="ARBA" id="ARBA00004496"/>
    </source>
</evidence>
<keyword evidence="5 14" id="KW-0436">Ligase</keyword>
<dbReference type="Gene3D" id="3.40.50.720">
    <property type="entry name" value="NAD(P)-binding Rossmann-like Domain"/>
    <property type="match status" value="1"/>
</dbReference>
<evidence type="ECO:0000259" key="16">
    <source>
        <dbReference type="Pfam" id="PF02875"/>
    </source>
</evidence>
<accession>A0ABP7LQ46</accession>
<dbReference type="NCBIfam" id="TIGR01082">
    <property type="entry name" value="murC"/>
    <property type="match status" value="1"/>
</dbReference>
<keyword evidence="4 14" id="KW-0963">Cytoplasm</keyword>
<evidence type="ECO:0000256" key="5">
    <source>
        <dbReference type="ARBA" id="ARBA00022598"/>
    </source>
</evidence>
<evidence type="ECO:0000256" key="14">
    <source>
        <dbReference type="HAMAP-Rule" id="MF_00046"/>
    </source>
</evidence>
<evidence type="ECO:0000259" key="17">
    <source>
        <dbReference type="Pfam" id="PF08245"/>
    </source>
</evidence>
<dbReference type="PANTHER" id="PTHR43445:SF3">
    <property type="entry name" value="UDP-N-ACETYLMURAMATE--L-ALANINE LIGASE"/>
    <property type="match status" value="1"/>
</dbReference>
<dbReference type="InterPro" id="IPR013221">
    <property type="entry name" value="Mur_ligase_cen"/>
</dbReference>
<protein>
    <recommendedName>
        <fullName evidence="3 14">UDP-N-acetylmuramate--L-alanine ligase</fullName>
        <ecNumber evidence="3 14">6.3.2.8</ecNumber>
    </recommendedName>
    <alternativeName>
        <fullName evidence="14">UDP-N-acetylmuramoyl-L-alanine synthetase</fullName>
    </alternativeName>
</protein>
<dbReference type="EC" id="6.3.2.8" evidence="3 14"/>
<evidence type="ECO:0000256" key="12">
    <source>
        <dbReference type="ARBA" id="ARBA00023316"/>
    </source>
</evidence>
<comment type="function">
    <text evidence="14">Cell wall formation.</text>
</comment>
<dbReference type="InterPro" id="IPR005758">
    <property type="entry name" value="UDP-N-AcMur_Ala_ligase_MurC"/>
</dbReference>
<keyword evidence="6 14" id="KW-0132">Cell division</keyword>
<comment type="subcellular location">
    <subcellularLocation>
        <location evidence="1 14">Cytoplasm</location>
    </subcellularLocation>
</comment>
<dbReference type="GO" id="GO:0016874">
    <property type="term" value="F:ligase activity"/>
    <property type="evidence" value="ECO:0007669"/>
    <property type="project" value="UniProtKB-KW"/>
</dbReference>
<feature type="domain" description="Mur ligase N-terminal catalytic" evidence="15">
    <location>
        <begin position="11"/>
        <end position="108"/>
    </location>
</feature>
<reference evidence="19" key="1">
    <citation type="journal article" date="2019" name="Int. J. Syst. Evol. Microbiol.">
        <title>The Global Catalogue of Microorganisms (GCM) 10K type strain sequencing project: providing services to taxonomists for standard genome sequencing and annotation.</title>
        <authorList>
            <consortium name="The Broad Institute Genomics Platform"/>
            <consortium name="The Broad Institute Genome Sequencing Center for Infectious Disease"/>
            <person name="Wu L."/>
            <person name="Ma J."/>
        </authorList>
    </citation>
    <scope>NUCLEOTIDE SEQUENCE [LARGE SCALE GENOMIC DNA]</scope>
    <source>
        <strain evidence="19">JCM 17543</strain>
    </source>
</reference>
<evidence type="ECO:0000256" key="3">
    <source>
        <dbReference type="ARBA" id="ARBA00012211"/>
    </source>
</evidence>
<dbReference type="InterPro" id="IPR036615">
    <property type="entry name" value="Mur_ligase_C_dom_sf"/>
</dbReference>
<dbReference type="SUPFAM" id="SSF51984">
    <property type="entry name" value="MurCD N-terminal domain"/>
    <property type="match status" value="1"/>
</dbReference>
<dbReference type="HAMAP" id="MF_00046">
    <property type="entry name" value="MurC"/>
    <property type="match status" value="1"/>
</dbReference>
<dbReference type="InterPro" id="IPR000713">
    <property type="entry name" value="Mur_ligase_N"/>
</dbReference>
<dbReference type="Pfam" id="PF08245">
    <property type="entry name" value="Mur_ligase_M"/>
    <property type="match status" value="1"/>
</dbReference>
<evidence type="ECO:0000256" key="6">
    <source>
        <dbReference type="ARBA" id="ARBA00022618"/>
    </source>
</evidence>
<evidence type="ECO:0000256" key="7">
    <source>
        <dbReference type="ARBA" id="ARBA00022741"/>
    </source>
</evidence>
<proteinExistence type="inferred from homology"/>
<dbReference type="InterPro" id="IPR036565">
    <property type="entry name" value="Mur-like_cat_sf"/>
</dbReference>
<comment type="caution">
    <text evidence="18">The sequence shown here is derived from an EMBL/GenBank/DDBJ whole genome shotgun (WGS) entry which is preliminary data.</text>
</comment>
<evidence type="ECO:0000256" key="9">
    <source>
        <dbReference type="ARBA" id="ARBA00022960"/>
    </source>
</evidence>
<sequence length="470" mass="50213">MMKALGTDLGTIHFVGIGGIGMSGIAEVMHQLGYKVQGSDASDSYVVEKLRKAGIPVMIGHSADNLGDAAVVVSSTAIKDGNPEMAAAAERRLPRVRRAEMLAELMRMQMTVAVAGTHGKTTTTSMVAALLDSGGVDPTVINGGIINRYGSNARLGKSDWWVIEADESDGSFLRLDGTIAVVTNIDPEHLEHYGSFDAVKDAFVEFVENVPFYGLAVLCVDHPEVQNLIGRIRDRRIVTYGFSALADVRADNVTPVPGGTKFDALILDKDGGRRAVPMFVPIPGRHNVQNALAAIAVALELGISDDAIVAGFEKFDGVKRRFSKVGEADGAIIIDDYAHHPTEIRAVLAAAREGAQGRVIAVVQPHRFTRLDSLMEEFQSAFNDADVVFVTPVYAAGEEPIEGVDANALAQGLRAHGHRMARTVDSLDALCRELRDLAAEGDMVICMGAGDITKWAAALADGICSQRRNK</sequence>
<dbReference type="SUPFAM" id="SSF53623">
    <property type="entry name" value="MurD-like peptide ligases, catalytic domain"/>
    <property type="match status" value="1"/>
</dbReference>
<name>A0ABP7LQ46_9SPHN</name>
<evidence type="ECO:0000313" key="18">
    <source>
        <dbReference type="EMBL" id="GAA3905279.1"/>
    </source>
</evidence>
<evidence type="ECO:0000256" key="11">
    <source>
        <dbReference type="ARBA" id="ARBA00023306"/>
    </source>
</evidence>
<feature type="domain" description="Mur ligase central" evidence="17">
    <location>
        <begin position="114"/>
        <end position="298"/>
    </location>
</feature>
<dbReference type="Proteomes" id="UP001500827">
    <property type="component" value="Unassembled WGS sequence"/>
</dbReference>
<dbReference type="PANTHER" id="PTHR43445">
    <property type="entry name" value="UDP-N-ACETYLMURAMATE--L-ALANINE LIGASE-RELATED"/>
    <property type="match status" value="1"/>
</dbReference>
<evidence type="ECO:0000259" key="15">
    <source>
        <dbReference type="Pfam" id="PF01225"/>
    </source>
</evidence>
<evidence type="ECO:0000256" key="10">
    <source>
        <dbReference type="ARBA" id="ARBA00022984"/>
    </source>
</evidence>
<keyword evidence="11 14" id="KW-0131">Cell cycle</keyword>
<organism evidence="18 19">
    <name type="scientific">Sphingomonas limnosediminicola</name>
    <dbReference type="NCBI Taxonomy" id="940133"/>
    <lineage>
        <taxon>Bacteria</taxon>
        <taxon>Pseudomonadati</taxon>
        <taxon>Pseudomonadota</taxon>
        <taxon>Alphaproteobacteria</taxon>
        <taxon>Sphingomonadales</taxon>
        <taxon>Sphingomonadaceae</taxon>
        <taxon>Sphingomonas</taxon>
    </lineage>
</organism>
<evidence type="ECO:0000256" key="4">
    <source>
        <dbReference type="ARBA" id="ARBA00022490"/>
    </source>
</evidence>
<evidence type="ECO:0000256" key="8">
    <source>
        <dbReference type="ARBA" id="ARBA00022840"/>
    </source>
</evidence>
<dbReference type="InterPro" id="IPR004101">
    <property type="entry name" value="Mur_ligase_C"/>
</dbReference>
<dbReference type="InterPro" id="IPR050061">
    <property type="entry name" value="MurCDEF_pg_biosynth"/>
</dbReference>
<gene>
    <name evidence="18" type="primary">murC_2</name>
    <name evidence="14" type="synonym">murC</name>
    <name evidence="18" type="ORF">GCM10022276_24790</name>
</gene>
<feature type="binding site" evidence="14">
    <location>
        <begin position="116"/>
        <end position="122"/>
    </location>
    <ligand>
        <name>ATP</name>
        <dbReference type="ChEBI" id="CHEBI:30616"/>
    </ligand>
</feature>
<dbReference type="SUPFAM" id="SSF53244">
    <property type="entry name" value="MurD-like peptide ligases, peptide-binding domain"/>
    <property type="match status" value="1"/>
</dbReference>
<dbReference type="Gene3D" id="3.90.190.20">
    <property type="entry name" value="Mur ligase, C-terminal domain"/>
    <property type="match status" value="1"/>
</dbReference>
<evidence type="ECO:0000256" key="13">
    <source>
        <dbReference type="ARBA" id="ARBA00047833"/>
    </source>
</evidence>
<feature type="domain" description="Mur ligase C-terminal" evidence="16">
    <location>
        <begin position="320"/>
        <end position="450"/>
    </location>
</feature>
<keyword evidence="9 14" id="KW-0133">Cell shape</keyword>
<keyword evidence="12 14" id="KW-0961">Cell wall biogenesis/degradation</keyword>
<keyword evidence="19" id="KW-1185">Reference proteome</keyword>
<comment type="catalytic activity">
    <reaction evidence="13 14">
        <text>UDP-N-acetyl-alpha-D-muramate + L-alanine + ATP = UDP-N-acetyl-alpha-D-muramoyl-L-alanine + ADP + phosphate + H(+)</text>
        <dbReference type="Rhea" id="RHEA:23372"/>
        <dbReference type="ChEBI" id="CHEBI:15378"/>
        <dbReference type="ChEBI" id="CHEBI:30616"/>
        <dbReference type="ChEBI" id="CHEBI:43474"/>
        <dbReference type="ChEBI" id="CHEBI:57972"/>
        <dbReference type="ChEBI" id="CHEBI:70757"/>
        <dbReference type="ChEBI" id="CHEBI:83898"/>
        <dbReference type="ChEBI" id="CHEBI:456216"/>
        <dbReference type="EC" id="6.3.2.8"/>
    </reaction>
</comment>
<keyword evidence="7 14" id="KW-0547">Nucleotide-binding</keyword>
<dbReference type="Gene3D" id="3.40.1190.10">
    <property type="entry name" value="Mur-like, catalytic domain"/>
    <property type="match status" value="1"/>
</dbReference>
<comment type="pathway">
    <text evidence="2 14">Cell wall biogenesis; peptidoglycan biosynthesis.</text>
</comment>
<evidence type="ECO:0000256" key="2">
    <source>
        <dbReference type="ARBA" id="ARBA00004752"/>
    </source>
</evidence>
<dbReference type="Pfam" id="PF02875">
    <property type="entry name" value="Mur_ligase_C"/>
    <property type="match status" value="1"/>
</dbReference>
<comment type="similarity">
    <text evidence="14">Belongs to the MurCDEF family.</text>
</comment>